<dbReference type="PANTHER" id="PTHR21064">
    <property type="entry name" value="AMINOGLYCOSIDE PHOSPHOTRANSFERASE DOMAIN-CONTAINING PROTEIN-RELATED"/>
    <property type="match status" value="1"/>
</dbReference>
<dbReference type="AlphaFoldDB" id="A0A1E3AAT0"/>
<protein>
    <submittedName>
        <fullName evidence="3">Phosphotransferase enzyme family protein</fullName>
    </submittedName>
</protein>
<dbReference type="InterPro" id="IPR050249">
    <property type="entry name" value="Pseudomonas-type_ThrB"/>
</dbReference>
<evidence type="ECO:0000259" key="2">
    <source>
        <dbReference type="Pfam" id="PF01636"/>
    </source>
</evidence>
<dbReference type="Gene3D" id="3.90.1200.10">
    <property type="match status" value="1"/>
</dbReference>
<keyword evidence="3" id="KW-0808">Transferase</keyword>
<reference evidence="3 4" key="1">
    <citation type="submission" date="2016-07" db="EMBL/GenBank/DDBJ databases">
        <title>Characterization of isolates of Eisenbergiella tayi derived from blood cultures, using whole genome sequencing.</title>
        <authorList>
            <person name="Burdz T."/>
            <person name="Wiebe D."/>
            <person name="Huynh C."/>
            <person name="Bernard K."/>
        </authorList>
    </citation>
    <scope>NUCLEOTIDE SEQUENCE [LARGE SCALE GENOMIC DNA]</scope>
    <source>
        <strain evidence="3 4">NML 110608</strain>
    </source>
</reference>
<dbReference type="InterPro" id="IPR002575">
    <property type="entry name" value="Aminoglycoside_PTrfase"/>
</dbReference>
<proteinExistence type="inferred from homology"/>
<organism evidence="3 4">
    <name type="scientific">Eisenbergiella tayi</name>
    <dbReference type="NCBI Taxonomy" id="1432052"/>
    <lineage>
        <taxon>Bacteria</taxon>
        <taxon>Bacillati</taxon>
        <taxon>Bacillota</taxon>
        <taxon>Clostridia</taxon>
        <taxon>Lachnospirales</taxon>
        <taxon>Lachnospiraceae</taxon>
        <taxon>Eisenbergiella</taxon>
    </lineage>
</organism>
<dbReference type="PANTHER" id="PTHR21064:SF6">
    <property type="entry name" value="AMINOGLYCOSIDE PHOSPHOTRANSFERASE DOMAIN-CONTAINING PROTEIN"/>
    <property type="match status" value="1"/>
</dbReference>
<dbReference type="EMBL" id="MCGH01000002">
    <property type="protein sequence ID" value="ODM05286.1"/>
    <property type="molecule type" value="Genomic_DNA"/>
</dbReference>
<evidence type="ECO:0000313" key="4">
    <source>
        <dbReference type="Proteomes" id="UP000094067"/>
    </source>
</evidence>
<dbReference type="Pfam" id="PF01636">
    <property type="entry name" value="APH"/>
    <property type="match status" value="1"/>
</dbReference>
<feature type="domain" description="Aminoglycoside phosphotransferase" evidence="2">
    <location>
        <begin position="39"/>
        <end position="263"/>
    </location>
</feature>
<evidence type="ECO:0000256" key="1">
    <source>
        <dbReference type="ARBA" id="ARBA00038240"/>
    </source>
</evidence>
<comment type="caution">
    <text evidence="3">The sequence shown here is derived from an EMBL/GenBank/DDBJ whole genome shotgun (WGS) entry which is preliminary data.</text>
</comment>
<gene>
    <name evidence="3" type="ORF">BEI61_01169</name>
</gene>
<name>A0A1E3AAT0_9FIRM</name>
<dbReference type="Proteomes" id="UP000094067">
    <property type="component" value="Unassembled WGS sequence"/>
</dbReference>
<dbReference type="GO" id="GO:0019202">
    <property type="term" value="F:amino acid kinase activity"/>
    <property type="evidence" value="ECO:0007669"/>
    <property type="project" value="TreeGrafter"/>
</dbReference>
<evidence type="ECO:0000313" key="3">
    <source>
        <dbReference type="EMBL" id="ODM05286.1"/>
    </source>
</evidence>
<dbReference type="SUPFAM" id="SSF56112">
    <property type="entry name" value="Protein kinase-like (PK-like)"/>
    <property type="match status" value="1"/>
</dbReference>
<sequence>MLKLEYLFENYELAREALALWEHDEDNLEEMLGYFRISSNAVYPFTREGRVCFLRLAPVGEKAETDVRGELEFIRYLLKEGYPALRPVCSLSGEDMVVADTGFGRYFACVFEKVDGVEISEAGYGREVMYAYGRALGRLHALSSGYVPVVRKREHKEILEWIRRTLEEYGGCREAFTELAAVERELGRLPVTTENYGLVHYDFELDNVFWDEGKKECSVIDFDDGIYCWYGLDLEQVRDSLAEELEGEQLEKAWRDFQEGYACEYAYPEEMRELLPLMRRFVDLRSYAGLIRCISPVTEEEPQWLVELRGKLNGKIERLEEGFSETCPAAE</sequence>
<accession>A0A1E3AAT0</accession>
<dbReference type="InterPro" id="IPR011009">
    <property type="entry name" value="Kinase-like_dom_sf"/>
</dbReference>
<comment type="similarity">
    <text evidence="1">Belongs to the pseudomonas-type ThrB family.</text>
</comment>